<evidence type="ECO:0000256" key="2">
    <source>
        <dbReference type="ARBA" id="ARBA00023315"/>
    </source>
</evidence>
<evidence type="ECO:0000313" key="5">
    <source>
        <dbReference type="EMBL" id="SDC33619.1"/>
    </source>
</evidence>
<sequence length="103" mass="11422">MTPIPWRNSQPVGFTLFAPGPRILEIYLGVDPAAWGGGVAGRLLRGAEDHAREIGRDTLELWVINDNERAVGVYEKAGWVGTGETQRNPSSGRLERRFRKHIG</sequence>
<proteinExistence type="predicted"/>
<feature type="region of interest" description="Disordered" evidence="3">
    <location>
        <begin position="82"/>
        <end position="103"/>
    </location>
</feature>
<accession>A0A1G6KRA0</accession>
<dbReference type="PANTHER" id="PTHR43877">
    <property type="entry name" value="AMINOALKYLPHOSPHONATE N-ACETYLTRANSFERASE-RELATED-RELATED"/>
    <property type="match status" value="1"/>
</dbReference>
<dbReference type="EMBL" id="FMZZ01000001">
    <property type="protein sequence ID" value="SDC33619.1"/>
    <property type="molecule type" value="Genomic_DNA"/>
</dbReference>
<dbReference type="PANTHER" id="PTHR43877:SF2">
    <property type="entry name" value="AMINOALKYLPHOSPHONATE N-ACETYLTRANSFERASE-RELATED"/>
    <property type="match status" value="1"/>
</dbReference>
<feature type="domain" description="N-acetyltransferase" evidence="4">
    <location>
        <begin position="1"/>
        <end position="100"/>
    </location>
</feature>
<keyword evidence="1 5" id="KW-0808">Transferase</keyword>
<evidence type="ECO:0000256" key="1">
    <source>
        <dbReference type="ARBA" id="ARBA00022679"/>
    </source>
</evidence>
<dbReference type="Gene3D" id="3.40.630.30">
    <property type="match status" value="1"/>
</dbReference>
<dbReference type="AlphaFoldDB" id="A0A1G6KRA0"/>
<dbReference type="STRING" id="1271860.SAMN05216174_1011059"/>
<dbReference type="InterPro" id="IPR000182">
    <property type="entry name" value="GNAT_dom"/>
</dbReference>
<dbReference type="Pfam" id="PF00583">
    <property type="entry name" value="Acetyltransf_1"/>
    <property type="match status" value="1"/>
</dbReference>
<dbReference type="RefSeq" id="WP_407640476.1">
    <property type="nucleotide sequence ID" value="NZ_FMZZ01000001.1"/>
</dbReference>
<dbReference type="PROSITE" id="PS51186">
    <property type="entry name" value="GNAT"/>
    <property type="match status" value="1"/>
</dbReference>
<keyword evidence="2" id="KW-0012">Acyltransferase</keyword>
<dbReference type="SUPFAM" id="SSF55729">
    <property type="entry name" value="Acyl-CoA N-acyltransferases (Nat)"/>
    <property type="match status" value="1"/>
</dbReference>
<dbReference type="GO" id="GO:0016747">
    <property type="term" value="F:acyltransferase activity, transferring groups other than amino-acyl groups"/>
    <property type="evidence" value="ECO:0007669"/>
    <property type="project" value="InterPro"/>
</dbReference>
<dbReference type="InterPro" id="IPR050832">
    <property type="entry name" value="Bact_Acetyltransf"/>
</dbReference>
<dbReference type="CDD" id="cd04301">
    <property type="entry name" value="NAT_SF"/>
    <property type="match status" value="1"/>
</dbReference>
<protein>
    <submittedName>
        <fullName evidence="5">Acetyltransferase (GNAT) family protein</fullName>
    </submittedName>
</protein>
<evidence type="ECO:0000256" key="3">
    <source>
        <dbReference type="SAM" id="MobiDB-lite"/>
    </source>
</evidence>
<dbReference type="Proteomes" id="UP000199501">
    <property type="component" value="Unassembled WGS sequence"/>
</dbReference>
<dbReference type="InterPro" id="IPR016181">
    <property type="entry name" value="Acyl_CoA_acyltransferase"/>
</dbReference>
<name>A0A1G6KRA0_9PSEU</name>
<evidence type="ECO:0000259" key="4">
    <source>
        <dbReference type="PROSITE" id="PS51186"/>
    </source>
</evidence>
<keyword evidence="6" id="KW-1185">Reference proteome</keyword>
<reference evidence="6" key="1">
    <citation type="submission" date="2016-10" db="EMBL/GenBank/DDBJ databases">
        <authorList>
            <person name="Varghese N."/>
            <person name="Submissions S."/>
        </authorList>
    </citation>
    <scope>NUCLEOTIDE SEQUENCE [LARGE SCALE GENOMIC DNA]</scope>
    <source>
        <strain evidence="6">IBRC-M 10403</strain>
    </source>
</reference>
<evidence type="ECO:0000313" key="6">
    <source>
        <dbReference type="Proteomes" id="UP000199501"/>
    </source>
</evidence>
<gene>
    <name evidence="5" type="ORF">SAMN05216174_1011059</name>
</gene>
<organism evidence="5 6">
    <name type="scientific">Actinokineospora iranica</name>
    <dbReference type="NCBI Taxonomy" id="1271860"/>
    <lineage>
        <taxon>Bacteria</taxon>
        <taxon>Bacillati</taxon>
        <taxon>Actinomycetota</taxon>
        <taxon>Actinomycetes</taxon>
        <taxon>Pseudonocardiales</taxon>
        <taxon>Pseudonocardiaceae</taxon>
        <taxon>Actinokineospora</taxon>
    </lineage>
</organism>